<feature type="compositionally biased region" description="Low complexity" evidence="1">
    <location>
        <begin position="102"/>
        <end position="112"/>
    </location>
</feature>
<feature type="compositionally biased region" description="Acidic residues" evidence="1">
    <location>
        <begin position="92"/>
        <end position="101"/>
    </location>
</feature>
<evidence type="ECO:0000256" key="1">
    <source>
        <dbReference type="SAM" id="MobiDB-lite"/>
    </source>
</evidence>
<evidence type="ECO:0000313" key="2">
    <source>
        <dbReference type="EMBL" id="CAB4565348.1"/>
    </source>
</evidence>
<feature type="region of interest" description="Disordered" evidence="1">
    <location>
        <begin position="247"/>
        <end position="274"/>
    </location>
</feature>
<gene>
    <name evidence="2" type="ORF">UFOPK1572_01077</name>
</gene>
<proteinExistence type="predicted"/>
<feature type="region of interest" description="Disordered" evidence="1">
    <location>
        <begin position="92"/>
        <end position="112"/>
    </location>
</feature>
<sequence length="274" mass="30285">MTPKKLTTGIAVVALSLATLVHSPVNAQRTIEQAADSLLTEVLSLLEIQITNTELLLELSYEVQYALDTGIVDAETIKELDIEVLNEELPDEELFEEDPENPDSSTPTTVVAGATTPLSEELRIRLRNRLTLHLATQVKYWEVIAGDWTTASQLSARDFNTCLDAATTDEESDVCYFNEQQQLQFFYARQLAENFGLRLTSANQLGQDVVALLNQSMTRSRLMVKEALQFMNTEELGTLGLTPNALEEISRKLESHTSPSPGPSNSTPANGQNQ</sequence>
<dbReference type="EMBL" id="CAEZTC010000140">
    <property type="protein sequence ID" value="CAB4565348.1"/>
    <property type="molecule type" value="Genomic_DNA"/>
</dbReference>
<protein>
    <submittedName>
        <fullName evidence="2">Unannotated protein</fullName>
    </submittedName>
</protein>
<feature type="compositionally biased region" description="Low complexity" evidence="1">
    <location>
        <begin position="257"/>
        <end position="274"/>
    </location>
</feature>
<reference evidence="2" key="1">
    <citation type="submission" date="2020-05" db="EMBL/GenBank/DDBJ databases">
        <authorList>
            <person name="Chiriac C."/>
            <person name="Salcher M."/>
            <person name="Ghai R."/>
            <person name="Kavagutti S V."/>
        </authorList>
    </citation>
    <scope>NUCLEOTIDE SEQUENCE</scope>
</reference>
<dbReference type="AlphaFoldDB" id="A0A6J6DW81"/>
<organism evidence="2">
    <name type="scientific">freshwater metagenome</name>
    <dbReference type="NCBI Taxonomy" id="449393"/>
    <lineage>
        <taxon>unclassified sequences</taxon>
        <taxon>metagenomes</taxon>
        <taxon>ecological metagenomes</taxon>
    </lineage>
</organism>
<accession>A0A6J6DW81</accession>
<name>A0A6J6DW81_9ZZZZ</name>